<comment type="caution">
    <text evidence="2">The sequence shown here is derived from an EMBL/GenBank/DDBJ whole genome shotgun (WGS) entry which is preliminary data.</text>
</comment>
<keyword evidence="3" id="KW-1185">Reference proteome</keyword>
<reference evidence="3" key="1">
    <citation type="journal article" date="2019" name="Int. J. Syst. Evol. Microbiol.">
        <title>The Global Catalogue of Microorganisms (GCM) 10K type strain sequencing project: providing services to taxonomists for standard genome sequencing and annotation.</title>
        <authorList>
            <consortium name="The Broad Institute Genomics Platform"/>
            <consortium name="The Broad Institute Genome Sequencing Center for Infectious Disease"/>
            <person name="Wu L."/>
            <person name="Ma J."/>
        </authorList>
    </citation>
    <scope>NUCLEOTIDE SEQUENCE [LARGE SCALE GENOMIC DNA]</scope>
    <source>
        <strain evidence="3">CGMCC 4.7132</strain>
    </source>
</reference>
<dbReference type="RefSeq" id="WP_380841018.1">
    <property type="nucleotide sequence ID" value="NZ_JBHSFP010000009.1"/>
</dbReference>
<feature type="signal peptide" evidence="1">
    <location>
        <begin position="1"/>
        <end position="35"/>
    </location>
</feature>
<name>A0ABV9CGW0_9ACTN</name>
<dbReference type="EMBL" id="JBHSFP010000009">
    <property type="protein sequence ID" value="MFC4532243.1"/>
    <property type="molecule type" value="Genomic_DNA"/>
</dbReference>
<gene>
    <name evidence="2" type="ORF">ACFO60_15840</name>
</gene>
<organism evidence="2 3">
    <name type="scientific">Sphaerisporangium dianthi</name>
    <dbReference type="NCBI Taxonomy" id="1436120"/>
    <lineage>
        <taxon>Bacteria</taxon>
        <taxon>Bacillati</taxon>
        <taxon>Actinomycetota</taxon>
        <taxon>Actinomycetes</taxon>
        <taxon>Streptosporangiales</taxon>
        <taxon>Streptosporangiaceae</taxon>
        <taxon>Sphaerisporangium</taxon>
    </lineage>
</organism>
<protein>
    <recommendedName>
        <fullName evidence="4">Secreted protein</fullName>
    </recommendedName>
</protein>
<keyword evidence="1" id="KW-0732">Signal</keyword>
<accession>A0ABV9CGW0</accession>
<evidence type="ECO:0008006" key="4">
    <source>
        <dbReference type="Google" id="ProtNLM"/>
    </source>
</evidence>
<evidence type="ECO:0000256" key="1">
    <source>
        <dbReference type="SAM" id="SignalP"/>
    </source>
</evidence>
<feature type="chain" id="PRO_5046791945" description="Secreted protein" evidence="1">
    <location>
        <begin position="36"/>
        <end position="152"/>
    </location>
</feature>
<evidence type="ECO:0000313" key="2">
    <source>
        <dbReference type="EMBL" id="MFC4532243.1"/>
    </source>
</evidence>
<sequence>MRMTLAKRASLGIVAAGSLLLAPAAAAYASAPAKAAVAVSCSGMVNPSGATGTGTAKSADLPGGVDLQLRSGRINNVQYAWPRLTTSHNGDRLWIDISGNSGRTWTQCDLRTLDTGRNYGNALKTSSSSSVCMRAGARPAGAAASYLTDWWC</sequence>
<dbReference type="Proteomes" id="UP001596004">
    <property type="component" value="Unassembled WGS sequence"/>
</dbReference>
<proteinExistence type="predicted"/>
<evidence type="ECO:0000313" key="3">
    <source>
        <dbReference type="Proteomes" id="UP001596004"/>
    </source>
</evidence>